<keyword evidence="2" id="KW-0812">Transmembrane</keyword>
<dbReference type="Proteomes" id="UP000506160">
    <property type="component" value="Unassembled WGS sequence"/>
</dbReference>
<reference evidence="6 7" key="1">
    <citation type="journal article" date="2014" name="Appl. Environ. Microbiol.">
        <title>Genomic features of a bumble bee symbiont reflect its host environment.</title>
        <authorList>
            <person name="Martinson V.G."/>
            <person name="Magoc T."/>
            <person name="Koch H."/>
            <person name="Salzberg S.L."/>
            <person name="Moran N.A."/>
        </authorList>
    </citation>
    <scope>NUCLEOTIDE SEQUENCE [LARGE SCALE GENOMIC DNA]</scope>
    <source>
        <strain evidence="6 7">Bimp</strain>
    </source>
</reference>
<dbReference type="PANTHER" id="PTHR36985:SF1">
    <property type="entry name" value="TRANSLOCATION AND ASSEMBLY MODULE SUBUNIT TAMB"/>
    <property type="match status" value="1"/>
</dbReference>
<comment type="subcellular location">
    <subcellularLocation>
        <location evidence="1">Membrane</location>
        <topology evidence="1">Single-pass membrane protein</topology>
    </subcellularLocation>
</comment>
<keyword evidence="7" id="KW-1185">Reference proteome</keyword>
<evidence type="ECO:0000259" key="5">
    <source>
        <dbReference type="Pfam" id="PF04357"/>
    </source>
</evidence>
<evidence type="ECO:0000256" key="1">
    <source>
        <dbReference type="ARBA" id="ARBA00004167"/>
    </source>
</evidence>
<dbReference type="GO" id="GO:0097347">
    <property type="term" value="C:TAM protein secretion complex"/>
    <property type="evidence" value="ECO:0007669"/>
    <property type="project" value="TreeGrafter"/>
</dbReference>
<evidence type="ECO:0000313" key="7">
    <source>
        <dbReference type="Proteomes" id="UP000506160"/>
    </source>
</evidence>
<organism evidence="6 7">
    <name type="scientific">Candidatus Schmidhempelia bombi str. Bimp</name>
    <dbReference type="NCBI Taxonomy" id="1387197"/>
    <lineage>
        <taxon>Bacteria</taxon>
        <taxon>Pseudomonadati</taxon>
        <taxon>Pseudomonadota</taxon>
        <taxon>Gammaproteobacteria</taxon>
        <taxon>Orbales</taxon>
        <taxon>Orbaceae</taxon>
        <taxon>Candidatus Schmidhempelia</taxon>
    </lineage>
</organism>
<dbReference type="EMBL" id="AWGA01000054">
    <property type="protein sequence ID" value="TEA27141.1"/>
    <property type="molecule type" value="Genomic_DNA"/>
</dbReference>
<accession>A0AB94ICJ8</accession>
<keyword evidence="3" id="KW-1133">Transmembrane helix</keyword>
<dbReference type="GO" id="GO:0009306">
    <property type="term" value="P:protein secretion"/>
    <property type="evidence" value="ECO:0007669"/>
    <property type="project" value="InterPro"/>
</dbReference>
<protein>
    <submittedName>
        <fullName evidence="6">Translocation/assembly module TamB</fullName>
    </submittedName>
</protein>
<feature type="domain" description="Translocation and assembly module TamB C-terminal" evidence="5">
    <location>
        <begin position="916"/>
        <end position="1253"/>
    </location>
</feature>
<sequence>MSKLRKLILVLCCTLFLTISLLIVLLYTSLGLRLVTFTLEKTIPGIHIQHVEGTLHKFELDGFHLAMPGVEVNVDKASLSLSGMCLLEAKLCIKNFYTKNVIVNIDTDSIPSSPSPKEPPKTDDSPFMLKTPVVIELKQSYLDSVKVKVDDMNFGLDSFHGSAFWVKDHIIVTEAKSNGVRAIFADTPNTNVEIEQSSNRSIPEQLQQLFSAPLLSHLPEFVIPINVSVLKLTGTDWLLHLVDDYRFNQLTIQGSVIDNKVSLRHVESDILNPYQDAHANVSGTILLAKSWPLNATFNINTLSDKSAATVVKGDIEGDILGLLALNSQVTGRNQFDLKANINFIEKYLPLKIKFGGQHLQWPLIGNADYQLNHFDLQLSGSMEQMSLNSHGSIQATSWPNTVFAVSAKGIKDGIHVEKLSVQLEQGKMAVSGEANWKKKLVWDLKTEFEQLDLTKFITNYPIKLAGKFKTTGWLDKKQHWSVSLSDSLVEGTLRKEPLHMSGDVTVNYAMQPSANHFLLQLGNNKINLNGNMKQSLTAAIDMSALSVFMEGLSGQVKGDLDVSGTLTKPNLNTNIMVNNLAFNELLIKQMSLYGKTTYDQQLSGELALEAKALNYGDSIQAKKIHLTLNGNEQHHSLTIDLNGEPIAGLVTVYGKLNRETGNWTGQLANASLDTPAKKWTLEQPIAVTYNNHQSLIKVGAHCWHNASANLCLTKEATISDKGQADLKLNDFDLAALNLSFANDIKIGGKVSAAANIHWQPKQPFPTIVATVNSNNLNLKPSHSKQPITMPVSLNLNMDDKQALLMWNSDLTQYGNIAGQIKIIDPIAQKKLAGHLTIDNFSLALLSPLLQEQDYVTGLINANLTVGGTLNSPSITGKLTLNQSDIHAKQLPADVQSVFLELTFLGHSSILNGDIKTQQGNINLTGEADWQHLNNWQAKLSAKGQGLNIAMPPMLTMTIIPDITIKATPNAIDLGGRVTIPKALIKVESLPESIVDVSSDEVMLNNQLQEIKPKSLPIRVNSHLLLDIGDDVQIDAFGLNAKLKGQLFVIQSKQGLGLNGQMLIPEGRFHAYGQDLIIKKGELNFAGPVDQPQLNIEAIRNPNLVANNVTAGIRVTGLADKPTVTLFSDPSMSDQEILSYILRGEGLDNGEQSENDMMTAILIGLGTAQSGKYVGHLGEAFGIKDLSLDTQGSGNNSQVVVSGYILPRLQVKYGIGLFDSLATFTLRYRLMPKLYIEAISGLAQSVDLLYQFEF</sequence>
<evidence type="ECO:0000313" key="6">
    <source>
        <dbReference type="EMBL" id="TEA27141.1"/>
    </source>
</evidence>
<gene>
    <name evidence="6" type="ORF">O970_05165</name>
</gene>
<dbReference type="Pfam" id="PF04357">
    <property type="entry name" value="TamB"/>
    <property type="match status" value="1"/>
</dbReference>
<name>A0AB94ICJ8_9GAMM</name>
<dbReference type="InterPro" id="IPR007452">
    <property type="entry name" value="TamB_C"/>
</dbReference>
<dbReference type="GO" id="GO:0005886">
    <property type="term" value="C:plasma membrane"/>
    <property type="evidence" value="ECO:0007669"/>
    <property type="project" value="InterPro"/>
</dbReference>
<evidence type="ECO:0000256" key="3">
    <source>
        <dbReference type="ARBA" id="ARBA00022989"/>
    </source>
</evidence>
<dbReference type="RefSeq" id="WP_024496078.1">
    <property type="nucleotide sequence ID" value="NZ_AWGA01000054.1"/>
</dbReference>
<evidence type="ECO:0000256" key="4">
    <source>
        <dbReference type="ARBA" id="ARBA00023136"/>
    </source>
</evidence>
<dbReference type="PANTHER" id="PTHR36985">
    <property type="entry name" value="TRANSLOCATION AND ASSEMBLY MODULE SUBUNIT TAMB"/>
    <property type="match status" value="1"/>
</dbReference>
<proteinExistence type="predicted"/>
<comment type="caution">
    <text evidence="6">The sequence shown here is derived from an EMBL/GenBank/DDBJ whole genome shotgun (WGS) entry which is preliminary data.</text>
</comment>
<evidence type="ECO:0000256" key="2">
    <source>
        <dbReference type="ARBA" id="ARBA00022692"/>
    </source>
</evidence>
<dbReference type="AlphaFoldDB" id="A0AB94ICJ8"/>
<keyword evidence="4" id="KW-0472">Membrane</keyword>